<dbReference type="InterPro" id="IPR001680">
    <property type="entry name" value="WD40_rpt"/>
</dbReference>
<dbReference type="PROSITE" id="PS50294">
    <property type="entry name" value="WD_REPEATS_REGION"/>
    <property type="match status" value="2"/>
</dbReference>
<dbReference type="SUPFAM" id="SSF50978">
    <property type="entry name" value="WD40 repeat-like"/>
    <property type="match status" value="1"/>
</dbReference>
<dbReference type="RefSeq" id="XP_007764799.1">
    <property type="nucleotide sequence ID" value="XM_007766609.1"/>
</dbReference>
<feature type="repeat" description="WD" evidence="7">
    <location>
        <begin position="146"/>
        <end position="186"/>
    </location>
</feature>
<dbReference type="Gene3D" id="2.130.10.10">
    <property type="entry name" value="YVTN repeat-like/Quinoprotein amine dehydrogenase"/>
    <property type="match status" value="1"/>
</dbReference>
<evidence type="ECO:0000256" key="4">
    <source>
        <dbReference type="ARBA" id="ARBA00023187"/>
    </source>
</evidence>
<dbReference type="OrthoDB" id="408728at2759"/>
<feature type="repeat" description="WD" evidence="7">
    <location>
        <begin position="270"/>
        <end position="302"/>
    </location>
</feature>
<sequence length="319" mass="34412">MSFPPKAIPLVAPGHTRPVTHLSFSPLLDDGAYLLVSSCKDGNPMLREWTGDWIGTFLGHKGAVWSTKLSLDGSRAATGSADFTAKVWDTYSGSPLHSFPHNHIVRTVAMSPSSSHLLTGGQEKKVRKFDLTRPDADADFLSEHGTSAHEGTVKSVVWVGEHTGVSAGEDGLLKWWDLRSHQLTTSVTFPNPITSMELSAQTRRLVVTSGKTVAFIPALPTGAPAHTLSLPYSPSSASVHPTLQDRFVTGNLADEWVRVHDMNGEEKDVLKGHHGPVHCVEFSPDGEVFASGSEDGTIRLWQTTPGKPYGLWQGHVNGG</sequence>
<dbReference type="GO" id="GO:0000387">
    <property type="term" value="P:spliceosomal snRNP assembly"/>
    <property type="evidence" value="ECO:0007669"/>
    <property type="project" value="TreeGrafter"/>
</dbReference>
<comment type="caution">
    <text evidence="8">The sequence shown here is derived from an EMBL/GenBank/DDBJ whole genome shotgun (WGS) entry which is preliminary data.</text>
</comment>
<comment type="similarity">
    <text evidence="5">Belongs to the WD repeat STRAP family.</text>
</comment>
<organism evidence="8 9">
    <name type="scientific">Coniophora puteana (strain RWD-64-598)</name>
    <name type="common">Brown rot fungus</name>
    <dbReference type="NCBI Taxonomy" id="741705"/>
    <lineage>
        <taxon>Eukaryota</taxon>
        <taxon>Fungi</taxon>
        <taxon>Dikarya</taxon>
        <taxon>Basidiomycota</taxon>
        <taxon>Agaricomycotina</taxon>
        <taxon>Agaricomycetes</taxon>
        <taxon>Agaricomycetidae</taxon>
        <taxon>Boletales</taxon>
        <taxon>Coniophorineae</taxon>
        <taxon>Coniophoraceae</taxon>
        <taxon>Coniophora</taxon>
    </lineage>
</organism>
<dbReference type="EMBL" id="JH711574">
    <property type="protein sequence ID" value="EIW85259.1"/>
    <property type="molecule type" value="Genomic_DNA"/>
</dbReference>
<evidence type="ECO:0000313" key="8">
    <source>
        <dbReference type="EMBL" id="EIW85259.1"/>
    </source>
</evidence>
<dbReference type="InterPro" id="IPR020472">
    <property type="entry name" value="WD40_PAC1"/>
</dbReference>
<dbReference type="PRINTS" id="PR00320">
    <property type="entry name" value="GPROTEINBRPT"/>
</dbReference>
<dbReference type="CDD" id="cd00200">
    <property type="entry name" value="WD40"/>
    <property type="match status" value="1"/>
</dbReference>
<evidence type="ECO:0000313" key="9">
    <source>
        <dbReference type="Proteomes" id="UP000053558"/>
    </source>
</evidence>
<keyword evidence="1 7" id="KW-0853">WD repeat</keyword>
<dbReference type="GO" id="GO:0003723">
    <property type="term" value="F:RNA binding"/>
    <property type="evidence" value="ECO:0007669"/>
    <property type="project" value="TreeGrafter"/>
</dbReference>
<keyword evidence="3" id="KW-0677">Repeat</keyword>
<evidence type="ECO:0000256" key="7">
    <source>
        <dbReference type="PROSITE-ProRule" id="PRU00221"/>
    </source>
</evidence>
<dbReference type="PANTHER" id="PTHR19877:SF13">
    <property type="entry name" value="SERINE-THREONINE KINASE RECEPTOR-ASSOCIATED PROTEIN"/>
    <property type="match status" value="1"/>
</dbReference>
<reference evidence="9" key="1">
    <citation type="journal article" date="2012" name="Science">
        <title>The Paleozoic origin of enzymatic lignin decomposition reconstructed from 31 fungal genomes.</title>
        <authorList>
            <person name="Floudas D."/>
            <person name="Binder M."/>
            <person name="Riley R."/>
            <person name="Barry K."/>
            <person name="Blanchette R.A."/>
            <person name="Henrissat B."/>
            <person name="Martinez A.T."/>
            <person name="Otillar R."/>
            <person name="Spatafora J.W."/>
            <person name="Yadav J.S."/>
            <person name="Aerts A."/>
            <person name="Benoit I."/>
            <person name="Boyd A."/>
            <person name="Carlson A."/>
            <person name="Copeland A."/>
            <person name="Coutinho P.M."/>
            <person name="de Vries R.P."/>
            <person name="Ferreira P."/>
            <person name="Findley K."/>
            <person name="Foster B."/>
            <person name="Gaskell J."/>
            <person name="Glotzer D."/>
            <person name="Gorecki P."/>
            <person name="Heitman J."/>
            <person name="Hesse C."/>
            <person name="Hori C."/>
            <person name="Igarashi K."/>
            <person name="Jurgens J.A."/>
            <person name="Kallen N."/>
            <person name="Kersten P."/>
            <person name="Kohler A."/>
            <person name="Kuees U."/>
            <person name="Kumar T.K.A."/>
            <person name="Kuo A."/>
            <person name="LaButti K."/>
            <person name="Larrondo L.F."/>
            <person name="Lindquist E."/>
            <person name="Ling A."/>
            <person name="Lombard V."/>
            <person name="Lucas S."/>
            <person name="Lundell T."/>
            <person name="Martin R."/>
            <person name="McLaughlin D.J."/>
            <person name="Morgenstern I."/>
            <person name="Morin E."/>
            <person name="Murat C."/>
            <person name="Nagy L.G."/>
            <person name="Nolan M."/>
            <person name="Ohm R.A."/>
            <person name="Patyshakuliyeva A."/>
            <person name="Rokas A."/>
            <person name="Ruiz-Duenas F.J."/>
            <person name="Sabat G."/>
            <person name="Salamov A."/>
            <person name="Samejima M."/>
            <person name="Schmutz J."/>
            <person name="Slot J.C."/>
            <person name="St John F."/>
            <person name="Stenlid J."/>
            <person name="Sun H."/>
            <person name="Sun S."/>
            <person name="Syed K."/>
            <person name="Tsang A."/>
            <person name="Wiebenga A."/>
            <person name="Young D."/>
            <person name="Pisabarro A."/>
            <person name="Eastwood D.C."/>
            <person name="Martin F."/>
            <person name="Cullen D."/>
            <person name="Grigoriev I.V."/>
            <person name="Hibbett D.S."/>
        </authorList>
    </citation>
    <scope>NUCLEOTIDE SEQUENCE [LARGE SCALE GENOMIC DNA]</scope>
    <source>
        <strain evidence="9">RWD-64-598 SS2</strain>
    </source>
</reference>
<accession>A0A5M3N1J4</accession>
<dbReference type="Proteomes" id="UP000053558">
    <property type="component" value="Unassembled WGS sequence"/>
</dbReference>
<dbReference type="PROSITE" id="PS50082">
    <property type="entry name" value="WD_REPEATS_2"/>
    <property type="match status" value="3"/>
</dbReference>
<keyword evidence="4" id="KW-0508">mRNA splicing</keyword>
<gene>
    <name evidence="8" type="ORF">CONPUDRAFT_98157</name>
</gene>
<proteinExistence type="inferred from homology"/>
<dbReference type="OMA" id="DGFYGLW"/>
<dbReference type="KEGG" id="cput:CONPUDRAFT_98157"/>
<evidence type="ECO:0000256" key="1">
    <source>
        <dbReference type="ARBA" id="ARBA00022574"/>
    </source>
</evidence>
<dbReference type="AlphaFoldDB" id="A0A5M3N1J4"/>
<dbReference type="InterPro" id="IPR015943">
    <property type="entry name" value="WD40/YVTN_repeat-like_dom_sf"/>
</dbReference>
<protein>
    <recommendedName>
        <fullName evidence="6">Serine-threonine kinase receptor-associated protein</fullName>
    </recommendedName>
</protein>
<name>A0A5M3N1J4_CONPW</name>
<evidence type="ECO:0000256" key="3">
    <source>
        <dbReference type="ARBA" id="ARBA00022737"/>
    </source>
</evidence>
<dbReference type="InterPro" id="IPR036322">
    <property type="entry name" value="WD40_repeat_dom_sf"/>
</dbReference>
<keyword evidence="2" id="KW-0507">mRNA processing</keyword>
<keyword evidence="9" id="KW-1185">Reference proteome</keyword>
<evidence type="ECO:0000256" key="5">
    <source>
        <dbReference type="ARBA" id="ARBA00038394"/>
    </source>
</evidence>
<dbReference type="SMART" id="SM00320">
    <property type="entry name" value="WD40"/>
    <property type="match status" value="6"/>
</dbReference>
<evidence type="ECO:0000256" key="2">
    <source>
        <dbReference type="ARBA" id="ARBA00022664"/>
    </source>
</evidence>
<feature type="repeat" description="WD" evidence="7">
    <location>
        <begin position="57"/>
        <end position="98"/>
    </location>
</feature>
<dbReference type="Pfam" id="PF00400">
    <property type="entry name" value="WD40"/>
    <property type="match status" value="4"/>
</dbReference>
<dbReference type="GeneID" id="19211860"/>
<dbReference type="GO" id="GO:0032797">
    <property type="term" value="C:SMN complex"/>
    <property type="evidence" value="ECO:0007669"/>
    <property type="project" value="TreeGrafter"/>
</dbReference>
<dbReference type="PANTHER" id="PTHR19877">
    <property type="entry name" value="EUKARYOTIC TRANSLATION INITIATION FACTOR 3 SUBUNIT I"/>
    <property type="match status" value="1"/>
</dbReference>
<evidence type="ECO:0000256" key="6">
    <source>
        <dbReference type="ARBA" id="ARBA00040390"/>
    </source>
</evidence>